<reference evidence="2 3" key="1">
    <citation type="submission" date="2019-07" db="EMBL/GenBank/DDBJ databases">
        <title>Rhodotorula toruloides NBRC10032 genome sequencing.</title>
        <authorList>
            <person name="Shida Y."/>
            <person name="Takaku H."/>
            <person name="Ogasawara W."/>
            <person name="Mori K."/>
        </authorList>
    </citation>
    <scope>NUCLEOTIDE SEQUENCE [LARGE SCALE GENOMIC DNA]</scope>
    <source>
        <strain evidence="2 3">NBRC10032</strain>
    </source>
</reference>
<evidence type="ECO:0000256" key="1">
    <source>
        <dbReference type="SAM" id="MobiDB-lite"/>
    </source>
</evidence>
<organism evidence="2 3">
    <name type="scientific">Rhodotorula toruloides</name>
    <name type="common">Yeast</name>
    <name type="synonym">Rhodosporidium toruloides</name>
    <dbReference type="NCBI Taxonomy" id="5286"/>
    <lineage>
        <taxon>Eukaryota</taxon>
        <taxon>Fungi</taxon>
        <taxon>Dikarya</taxon>
        <taxon>Basidiomycota</taxon>
        <taxon>Pucciniomycotina</taxon>
        <taxon>Microbotryomycetes</taxon>
        <taxon>Sporidiobolales</taxon>
        <taxon>Sporidiobolaceae</taxon>
        <taxon>Rhodotorula</taxon>
    </lineage>
</organism>
<comment type="caution">
    <text evidence="2">The sequence shown here is derived from an EMBL/GenBank/DDBJ whole genome shotgun (WGS) entry which is preliminary data.</text>
</comment>
<gene>
    <name evidence="2" type="ORF">Rt10032_c02g0820</name>
</gene>
<dbReference type="AlphaFoldDB" id="A0A511K8Y1"/>
<proteinExistence type="predicted"/>
<evidence type="ECO:0000313" key="3">
    <source>
        <dbReference type="Proteomes" id="UP000321518"/>
    </source>
</evidence>
<feature type="compositionally biased region" description="Acidic residues" evidence="1">
    <location>
        <begin position="11"/>
        <end position="33"/>
    </location>
</feature>
<protein>
    <submittedName>
        <fullName evidence="2">dCMP deaminase</fullName>
    </submittedName>
</protein>
<accession>A0A511K8Y1</accession>
<evidence type="ECO:0000313" key="2">
    <source>
        <dbReference type="EMBL" id="GEM06803.1"/>
    </source>
</evidence>
<feature type="region of interest" description="Disordered" evidence="1">
    <location>
        <begin position="1"/>
        <end position="43"/>
    </location>
</feature>
<name>A0A511K8Y1_RHOTO</name>
<sequence length="256" mass="28467">MPKKRVKKEQDEDQDADLSGEDEPDGEADEFPDLVDAMGDVGRPNELATDANLLRAASLSTFDVAGEDTRELTELGMFARRDLGGNEQNTTDKTQKRIVKWGTMRNAGGQAATSAVAVPAKPPSLVDAASDHSLLTAYGIYRYHWCGLANEGKFDRLTEREKDQVVDVFCSYLRGGRNKFVEWLFRDVKVQLDPNSPVLSGLWATRKTTRVKPLVRRTQQRLAIRGALSQNNVLPQGWAIMVYDGPLPADELDFVK</sequence>
<dbReference type="Proteomes" id="UP000321518">
    <property type="component" value="Unassembled WGS sequence"/>
</dbReference>
<dbReference type="EMBL" id="BJWK01000002">
    <property type="protein sequence ID" value="GEM06803.1"/>
    <property type="molecule type" value="Genomic_DNA"/>
</dbReference>